<dbReference type="AlphaFoldDB" id="A0A5B7ZUM7"/>
<feature type="chain" id="PRO_5023116005" description="Alginate export domain-containing protein" evidence="1">
    <location>
        <begin position="23"/>
        <end position="402"/>
    </location>
</feature>
<dbReference type="Pfam" id="PF13372">
    <property type="entry name" value="Alginate_exp"/>
    <property type="match status" value="1"/>
</dbReference>
<reference evidence="3 4" key="1">
    <citation type="submission" date="2019-06" db="EMBL/GenBank/DDBJ databases">
        <title>Thermomonas aquatica sp. nov., isolated from an industrial wastewater treatment plant.</title>
        <authorList>
            <person name="Jeon J.H."/>
            <person name="Park D.-S."/>
        </authorList>
    </citation>
    <scope>NUCLEOTIDE SEQUENCE [LARGE SCALE GENOMIC DNA]</scope>
    <source>
        <strain evidence="3 4">SY21</strain>
    </source>
</reference>
<organism evidence="3 4">
    <name type="scientific">Thermomonas aquatica</name>
    <dbReference type="NCBI Taxonomy" id="2202149"/>
    <lineage>
        <taxon>Bacteria</taxon>
        <taxon>Pseudomonadati</taxon>
        <taxon>Pseudomonadota</taxon>
        <taxon>Gammaproteobacteria</taxon>
        <taxon>Lysobacterales</taxon>
        <taxon>Lysobacteraceae</taxon>
        <taxon>Thermomonas</taxon>
    </lineage>
</organism>
<evidence type="ECO:0000259" key="2">
    <source>
        <dbReference type="Pfam" id="PF13372"/>
    </source>
</evidence>
<proteinExistence type="predicted"/>
<evidence type="ECO:0000313" key="3">
    <source>
        <dbReference type="EMBL" id="QDA58193.1"/>
    </source>
</evidence>
<feature type="domain" description="Alginate export" evidence="2">
    <location>
        <begin position="29"/>
        <end position="248"/>
    </location>
</feature>
<dbReference type="EMBL" id="CP040871">
    <property type="protein sequence ID" value="QDA58193.1"/>
    <property type="molecule type" value="Genomic_DNA"/>
</dbReference>
<name>A0A5B7ZUM7_9GAMM</name>
<dbReference type="Proteomes" id="UP000308149">
    <property type="component" value="Chromosome"/>
</dbReference>
<sequence length="402" mass="44317">MSRPSFVHLPLLLCAAALPAQARETPKLSLEWDLRARHEQVDDAAFADAARADTLRLRAGLRFASASGWNGLLEGEGVAGNNRYNSGANGRGTLPAVIDPHGAELNQAWLGWKGARGNLALGRQRLLFDNQRWVGNVGWRQNEQTFDALALEFAPRKDLALRYAYLDRVHRINGDDARDPLARERALSSHLLNAAWKHGAQQLAGYAYLHEDRDVAAASTATYGLRWSGSVPVSQAKFGWTLETARQRDHANNPLQFSHGYWLLEPAITMHGITARAGWERLGGNGTHALQTPLATLHAFNGWADKFLVTPANGLDDRYLGLGGAFGRERAGARMGWQLAWHDYRADHGDAHYGSEWNASLSLPLAKGVSGLLKFADYRADAYARDTRKLWLQVEYKGSAAP</sequence>
<evidence type="ECO:0000256" key="1">
    <source>
        <dbReference type="SAM" id="SignalP"/>
    </source>
</evidence>
<dbReference type="RefSeq" id="WP_139717424.1">
    <property type="nucleotide sequence ID" value="NZ_CP040871.1"/>
</dbReference>
<dbReference type="KEGG" id="thes:FHQ07_13170"/>
<evidence type="ECO:0000313" key="4">
    <source>
        <dbReference type="Proteomes" id="UP000308149"/>
    </source>
</evidence>
<feature type="signal peptide" evidence="1">
    <location>
        <begin position="1"/>
        <end position="22"/>
    </location>
</feature>
<keyword evidence="1" id="KW-0732">Signal</keyword>
<dbReference type="InterPro" id="IPR025388">
    <property type="entry name" value="Alginate_export_dom"/>
</dbReference>
<dbReference type="OrthoDB" id="9767539at2"/>
<keyword evidence="4" id="KW-1185">Reference proteome</keyword>
<dbReference type="Gene3D" id="2.40.160.10">
    <property type="entry name" value="Porin"/>
    <property type="match status" value="1"/>
</dbReference>
<accession>A0A5B7ZUM7</accession>
<gene>
    <name evidence="3" type="ORF">FHQ07_13170</name>
</gene>
<dbReference type="InterPro" id="IPR023614">
    <property type="entry name" value="Porin_dom_sf"/>
</dbReference>
<protein>
    <recommendedName>
        <fullName evidence="2">Alginate export domain-containing protein</fullName>
    </recommendedName>
</protein>